<sequence length="315" mass="34936">MADQECKAILKSSSPGFSLGSSHDVNFKRARYEKPDGPGGVDIETVTAADNFTPEIMPGNLSTPSMKVTNQPCRGKSAAYVSNEVAPSSLQEVKASIHALFGSEVSNLRQGYIIGEVENIFVKLSSCNSPTEILGCHEEVNLVLDVLVPIINILESGRTELEWFVITVRHIFACASQISDNAKIIDQGNHIRDLLRRHDECLSTKKAFESELNKSIQELKKIEAEELPVKEIEEIAHVLRQQYDSGKHAVKCRVSDLKASIERQKKLDVELRQSRADTNERLLPDVECVEALNKSAEEIILNSIASLLHFCSKPE</sequence>
<evidence type="ECO:0000313" key="1">
    <source>
        <dbReference type="EMBL" id="TQE04054.1"/>
    </source>
</evidence>
<dbReference type="Proteomes" id="UP000315295">
    <property type="component" value="Unassembled WGS sequence"/>
</dbReference>
<organism evidence="1 2">
    <name type="scientific">Malus baccata</name>
    <name type="common">Siberian crab apple</name>
    <name type="synonym">Pyrus baccata</name>
    <dbReference type="NCBI Taxonomy" id="106549"/>
    <lineage>
        <taxon>Eukaryota</taxon>
        <taxon>Viridiplantae</taxon>
        <taxon>Streptophyta</taxon>
        <taxon>Embryophyta</taxon>
        <taxon>Tracheophyta</taxon>
        <taxon>Spermatophyta</taxon>
        <taxon>Magnoliopsida</taxon>
        <taxon>eudicotyledons</taxon>
        <taxon>Gunneridae</taxon>
        <taxon>Pentapetalae</taxon>
        <taxon>rosids</taxon>
        <taxon>fabids</taxon>
        <taxon>Rosales</taxon>
        <taxon>Rosaceae</taxon>
        <taxon>Amygdaloideae</taxon>
        <taxon>Maleae</taxon>
        <taxon>Malus</taxon>
    </lineage>
</organism>
<keyword evidence="2" id="KW-1185">Reference proteome</keyword>
<reference evidence="1 2" key="1">
    <citation type="journal article" date="2019" name="G3 (Bethesda)">
        <title>Sequencing of a Wild Apple (Malus baccata) Genome Unravels the Differences Between Cultivated and Wild Apple Species Regarding Disease Resistance and Cold Tolerance.</title>
        <authorList>
            <person name="Chen X."/>
        </authorList>
    </citation>
    <scope>NUCLEOTIDE SEQUENCE [LARGE SCALE GENOMIC DNA]</scope>
    <source>
        <strain evidence="2">cv. Shandingzi</strain>
        <tissue evidence="1">Leaves</tissue>
    </source>
</reference>
<dbReference type="EMBL" id="VIEB01000147">
    <property type="protein sequence ID" value="TQE04054.1"/>
    <property type="molecule type" value="Genomic_DNA"/>
</dbReference>
<name>A0A540MZ62_MALBA</name>
<protein>
    <submittedName>
        <fullName evidence="1">Uncharacterized protein</fullName>
    </submittedName>
</protein>
<gene>
    <name evidence="1" type="ORF">C1H46_010425</name>
</gene>
<dbReference type="AlphaFoldDB" id="A0A540MZ62"/>
<proteinExistence type="predicted"/>
<evidence type="ECO:0000313" key="2">
    <source>
        <dbReference type="Proteomes" id="UP000315295"/>
    </source>
</evidence>
<comment type="caution">
    <text evidence="1">The sequence shown here is derived from an EMBL/GenBank/DDBJ whole genome shotgun (WGS) entry which is preliminary data.</text>
</comment>
<accession>A0A540MZ62</accession>
<dbReference type="STRING" id="106549.A0A540MZ62"/>